<dbReference type="GO" id="GO:0008168">
    <property type="term" value="F:methyltransferase activity"/>
    <property type="evidence" value="ECO:0007669"/>
    <property type="project" value="UniProtKB-KW"/>
</dbReference>
<reference evidence="2 3" key="1">
    <citation type="submission" date="2016-12" db="EMBL/GenBank/DDBJ databases">
        <title>Domibacillus sp. SAOS 44 whole genome sequencing.</title>
        <authorList>
            <person name="Verma A."/>
            <person name="Krishnamurthi S."/>
        </authorList>
    </citation>
    <scope>NUCLEOTIDE SEQUENCE [LARGE SCALE GENOMIC DNA]</scope>
    <source>
        <strain evidence="2 3">SAOS 44</strain>
    </source>
</reference>
<dbReference type="Pfam" id="PF13847">
    <property type="entry name" value="Methyltransf_31"/>
    <property type="match status" value="1"/>
</dbReference>
<keyword evidence="2" id="KW-0489">Methyltransferase</keyword>
<evidence type="ECO:0000313" key="3">
    <source>
        <dbReference type="Proteomes" id="UP000186524"/>
    </source>
</evidence>
<evidence type="ECO:0000259" key="1">
    <source>
        <dbReference type="Pfam" id="PF13847"/>
    </source>
</evidence>
<dbReference type="CDD" id="cd02440">
    <property type="entry name" value="AdoMet_MTases"/>
    <property type="match status" value="1"/>
</dbReference>
<proteinExistence type="predicted"/>
<dbReference type="EMBL" id="MRWQ01000022">
    <property type="protein sequence ID" value="OKL35443.1"/>
    <property type="molecule type" value="Genomic_DNA"/>
</dbReference>
<dbReference type="AlphaFoldDB" id="A0A1Q5NZV0"/>
<dbReference type="InterPro" id="IPR029063">
    <property type="entry name" value="SAM-dependent_MTases_sf"/>
</dbReference>
<feature type="domain" description="Methyltransferase" evidence="1">
    <location>
        <begin position="48"/>
        <end position="125"/>
    </location>
</feature>
<gene>
    <name evidence="2" type="ORF">BLL40_15460</name>
</gene>
<name>A0A1Q5NZV0_9BACI</name>
<dbReference type="RefSeq" id="WP_073712757.1">
    <property type="nucleotide sequence ID" value="NZ_MRWQ01000022.1"/>
</dbReference>
<accession>A0A1Q5NZV0</accession>
<organism evidence="2 3">
    <name type="scientific">Domibacillus mangrovi</name>
    <dbReference type="NCBI Taxonomy" id="1714354"/>
    <lineage>
        <taxon>Bacteria</taxon>
        <taxon>Bacillati</taxon>
        <taxon>Bacillota</taxon>
        <taxon>Bacilli</taxon>
        <taxon>Bacillales</taxon>
        <taxon>Bacillaceae</taxon>
        <taxon>Domibacillus</taxon>
    </lineage>
</organism>
<dbReference type="Gene3D" id="3.40.50.150">
    <property type="entry name" value="Vaccinia Virus protein VP39"/>
    <property type="match status" value="1"/>
</dbReference>
<sequence>MNEKDYDRLLRIRTKGTLEGLSQSVHYNRYEATPYEALDELFTEYDLKKTDQVVDYGCGKGRLPFYVHHRFHVTVIGIEMSGHLYQEALENQASYMQKIKKGSGSVRFERGLAEEYEVEHADNRFYFFNPFSIQIFMKVVDNILRSVEQQSRSVDIILYYPTTEYVYYLETSTAFTLFKEVKVSDLYEQNENERFLIFRLKDVKKAEPKH</sequence>
<evidence type="ECO:0000313" key="2">
    <source>
        <dbReference type="EMBL" id="OKL35443.1"/>
    </source>
</evidence>
<keyword evidence="2" id="KW-0808">Transferase</keyword>
<dbReference type="GO" id="GO:0032259">
    <property type="term" value="P:methylation"/>
    <property type="evidence" value="ECO:0007669"/>
    <property type="project" value="UniProtKB-KW"/>
</dbReference>
<comment type="caution">
    <text evidence="2">The sequence shown here is derived from an EMBL/GenBank/DDBJ whole genome shotgun (WGS) entry which is preliminary data.</text>
</comment>
<keyword evidence="3" id="KW-1185">Reference proteome</keyword>
<dbReference type="InterPro" id="IPR025714">
    <property type="entry name" value="Methyltranfer_dom"/>
</dbReference>
<dbReference type="OrthoDB" id="9780095at2"/>
<dbReference type="Proteomes" id="UP000186524">
    <property type="component" value="Unassembled WGS sequence"/>
</dbReference>
<dbReference type="STRING" id="1714354.BLL40_15460"/>
<dbReference type="SUPFAM" id="SSF53335">
    <property type="entry name" value="S-adenosyl-L-methionine-dependent methyltransferases"/>
    <property type="match status" value="1"/>
</dbReference>
<protein>
    <submittedName>
        <fullName evidence="2">SAM-dependent methyltransferase</fullName>
    </submittedName>
</protein>